<dbReference type="EMBL" id="VOQR01000001">
    <property type="protein sequence ID" value="TXC70167.1"/>
    <property type="molecule type" value="Genomic_DNA"/>
</dbReference>
<name>A0A5C6UBC8_9SPHN</name>
<protein>
    <submittedName>
        <fullName evidence="2">Uncharacterized protein</fullName>
    </submittedName>
</protein>
<keyword evidence="1" id="KW-0812">Transmembrane</keyword>
<evidence type="ECO:0000313" key="2">
    <source>
        <dbReference type="EMBL" id="TXC70167.1"/>
    </source>
</evidence>
<evidence type="ECO:0000313" key="3">
    <source>
        <dbReference type="Proteomes" id="UP000321250"/>
    </source>
</evidence>
<dbReference type="AlphaFoldDB" id="A0A5C6UBC8"/>
<keyword evidence="1" id="KW-0472">Membrane</keyword>
<comment type="caution">
    <text evidence="2">The sequence shown here is derived from an EMBL/GenBank/DDBJ whole genome shotgun (WGS) entry which is preliminary data.</text>
</comment>
<dbReference type="Proteomes" id="UP000321250">
    <property type="component" value="Unassembled WGS sequence"/>
</dbReference>
<keyword evidence="1" id="KW-1133">Transmembrane helix</keyword>
<reference evidence="2 3" key="1">
    <citation type="journal article" date="2013" name="Antonie Van Leeuwenhoek">
        <title>Sphingomonas ginsenosidivorax sp. nov., with the ability to transform ginsenosides.</title>
        <authorList>
            <person name="Jin X.F."/>
            <person name="Kim J.K."/>
            <person name="Liu Q.M."/>
            <person name="Kang M.S."/>
            <person name="He D."/>
            <person name="Jin F.X."/>
            <person name="Kim S.C."/>
            <person name="Im W.T."/>
        </authorList>
    </citation>
    <scope>NUCLEOTIDE SEQUENCE [LARGE SCALE GENOMIC DNA]</scope>
    <source>
        <strain evidence="2 3">KHI67</strain>
    </source>
</reference>
<sequence>MAVLSILVFAGAFALSVTLIALSIAPQWKRIVRLAMGHVEPAFTTVGTVMVADRRITVRRWASSQTLVSSRKWRAAA</sequence>
<gene>
    <name evidence="2" type="ORF">FSB78_03795</name>
</gene>
<organism evidence="2 3">
    <name type="scientific">Sphingomonas ginsenosidivorax</name>
    <dbReference type="NCBI Taxonomy" id="862135"/>
    <lineage>
        <taxon>Bacteria</taxon>
        <taxon>Pseudomonadati</taxon>
        <taxon>Pseudomonadota</taxon>
        <taxon>Alphaproteobacteria</taxon>
        <taxon>Sphingomonadales</taxon>
        <taxon>Sphingomonadaceae</taxon>
        <taxon>Sphingomonas</taxon>
    </lineage>
</organism>
<dbReference type="RefSeq" id="WP_147080101.1">
    <property type="nucleotide sequence ID" value="NZ_VOQR01000001.1"/>
</dbReference>
<keyword evidence="3" id="KW-1185">Reference proteome</keyword>
<dbReference type="OrthoDB" id="7573884at2"/>
<proteinExistence type="predicted"/>
<feature type="transmembrane region" description="Helical" evidence="1">
    <location>
        <begin position="6"/>
        <end position="25"/>
    </location>
</feature>
<evidence type="ECO:0000256" key="1">
    <source>
        <dbReference type="SAM" id="Phobius"/>
    </source>
</evidence>
<accession>A0A5C6UBC8</accession>